<evidence type="ECO:0000313" key="2">
    <source>
        <dbReference type="Proteomes" id="UP000199111"/>
    </source>
</evidence>
<proteinExistence type="predicted"/>
<reference evidence="2" key="1">
    <citation type="submission" date="2016-10" db="EMBL/GenBank/DDBJ databases">
        <authorList>
            <person name="Varghese N."/>
            <person name="Submissions S."/>
        </authorList>
    </citation>
    <scope>NUCLEOTIDE SEQUENCE [LARGE SCALE GENOMIC DNA]</scope>
    <source>
        <strain evidence="2">CGMCC 4.2126</strain>
    </source>
</reference>
<dbReference type="AlphaFoldDB" id="A0A1I4DRZ2"/>
<dbReference type="InterPro" id="IPR023393">
    <property type="entry name" value="START-like_dom_sf"/>
</dbReference>
<accession>A0A1I4DRZ2</accession>
<sequence length="59" mass="6927">MGMRHRRPLKTAEYEIVRDFAARREQVYAAWTRPERFARLAEHLAVQATSSKVSARPWA</sequence>
<dbReference type="Gene3D" id="3.30.530.20">
    <property type="match status" value="1"/>
</dbReference>
<dbReference type="EMBL" id="FOQY01000043">
    <property type="protein sequence ID" value="SFK95739.1"/>
    <property type="molecule type" value="Genomic_DNA"/>
</dbReference>
<organism evidence="1 2">
    <name type="scientific">Streptosporangium canum</name>
    <dbReference type="NCBI Taxonomy" id="324952"/>
    <lineage>
        <taxon>Bacteria</taxon>
        <taxon>Bacillati</taxon>
        <taxon>Actinomycetota</taxon>
        <taxon>Actinomycetes</taxon>
        <taxon>Streptosporangiales</taxon>
        <taxon>Streptosporangiaceae</taxon>
        <taxon>Streptosporangium</taxon>
    </lineage>
</organism>
<keyword evidence="2" id="KW-1185">Reference proteome</keyword>
<dbReference type="Proteomes" id="UP000199111">
    <property type="component" value="Unassembled WGS sequence"/>
</dbReference>
<gene>
    <name evidence="1" type="ORF">SAMN05216275_14322</name>
</gene>
<protein>
    <submittedName>
        <fullName evidence="1">Uncharacterized protein</fullName>
    </submittedName>
</protein>
<name>A0A1I4DRZ2_9ACTN</name>
<dbReference type="SUPFAM" id="SSF55961">
    <property type="entry name" value="Bet v1-like"/>
    <property type="match status" value="1"/>
</dbReference>
<evidence type="ECO:0000313" key="1">
    <source>
        <dbReference type="EMBL" id="SFK95739.1"/>
    </source>
</evidence>